<evidence type="ECO:0000313" key="1">
    <source>
        <dbReference type="EMBL" id="OGZ17945.1"/>
    </source>
</evidence>
<reference evidence="1 2" key="1">
    <citation type="journal article" date="2016" name="Nat. Commun.">
        <title>Thousands of microbial genomes shed light on interconnected biogeochemical processes in an aquifer system.</title>
        <authorList>
            <person name="Anantharaman K."/>
            <person name="Brown C.T."/>
            <person name="Hug L.A."/>
            <person name="Sharon I."/>
            <person name="Castelle C.J."/>
            <person name="Probst A.J."/>
            <person name="Thomas B.C."/>
            <person name="Singh A."/>
            <person name="Wilkins M.J."/>
            <person name="Karaoz U."/>
            <person name="Brodie E.L."/>
            <person name="Williams K.H."/>
            <person name="Hubbard S.S."/>
            <person name="Banfield J.F."/>
        </authorList>
    </citation>
    <scope>NUCLEOTIDE SEQUENCE [LARGE SCALE GENOMIC DNA]</scope>
</reference>
<dbReference type="Proteomes" id="UP000178893">
    <property type="component" value="Unassembled WGS sequence"/>
</dbReference>
<dbReference type="AlphaFoldDB" id="A0A1G2DWF7"/>
<comment type="caution">
    <text evidence="1">The sequence shown here is derived from an EMBL/GenBank/DDBJ whole genome shotgun (WGS) entry which is preliminary data.</text>
</comment>
<name>A0A1G2DWF7_9BACT</name>
<protein>
    <recommendedName>
        <fullName evidence="3">DUF3800 domain-containing protein</fullName>
    </recommendedName>
</protein>
<organism evidence="1 2">
    <name type="scientific">Candidatus Nealsonbacteria bacterium RBG_13_37_56</name>
    <dbReference type="NCBI Taxonomy" id="1801661"/>
    <lineage>
        <taxon>Bacteria</taxon>
        <taxon>Candidatus Nealsoniibacteriota</taxon>
    </lineage>
</organism>
<evidence type="ECO:0000313" key="2">
    <source>
        <dbReference type="Proteomes" id="UP000178893"/>
    </source>
</evidence>
<dbReference type="Pfam" id="PF12686">
    <property type="entry name" value="DUF3800"/>
    <property type="match status" value="1"/>
</dbReference>
<dbReference type="EMBL" id="MHLW01000021">
    <property type="protein sequence ID" value="OGZ17945.1"/>
    <property type="molecule type" value="Genomic_DNA"/>
</dbReference>
<sequence>MKQIINKLWIDESGDCGFKFNKGSSRFLVIVAIYLTNESETEEVINQLKLELNLSKDYEFKFSRCKNKFRKEFFKTIRDLPIEYKAIVVDKKKLSPVDLRFQPQQLYCESVRRLLYDNNPPLEKAILIIDEATAKIHYKEFNGVLNKYLSKNIISKIRQNRSKNNTMIQIADMVAGSIFRKYEKNDNLYYQLIKNKEKILIEF</sequence>
<gene>
    <name evidence="1" type="ORF">A2V72_00400</name>
</gene>
<dbReference type="InterPro" id="IPR024524">
    <property type="entry name" value="DUF3800"/>
</dbReference>
<accession>A0A1G2DWF7</accession>
<evidence type="ECO:0008006" key="3">
    <source>
        <dbReference type="Google" id="ProtNLM"/>
    </source>
</evidence>
<proteinExistence type="predicted"/>